<dbReference type="GO" id="GO:0003677">
    <property type="term" value="F:DNA binding"/>
    <property type="evidence" value="ECO:0007669"/>
    <property type="project" value="UniProtKB-KW"/>
</dbReference>
<dbReference type="PANTHER" id="PTHR43537">
    <property type="entry name" value="TRANSCRIPTIONAL REGULATOR, GNTR FAMILY"/>
    <property type="match status" value="1"/>
</dbReference>
<dbReference type="InterPro" id="IPR000524">
    <property type="entry name" value="Tscrpt_reg_HTH_GntR"/>
</dbReference>
<dbReference type="Proteomes" id="UP000233343">
    <property type="component" value="Unassembled WGS sequence"/>
</dbReference>
<keyword evidence="3" id="KW-0804">Transcription</keyword>
<dbReference type="EMBL" id="PISD01000006">
    <property type="protein sequence ID" value="PKG30685.1"/>
    <property type="molecule type" value="Genomic_DNA"/>
</dbReference>
<dbReference type="Pfam" id="PF00392">
    <property type="entry name" value="GntR"/>
    <property type="match status" value="1"/>
</dbReference>
<gene>
    <name evidence="5" type="ORF">CWS20_02010</name>
</gene>
<dbReference type="SUPFAM" id="SSF46785">
    <property type="entry name" value="Winged helix' DNA-binding domain"/>
    <property type="match status" value="1"/>
</dbReference>
<evidence type="ECO:0000256" key="1">
    <source>
        <dbReference type="ARBA" id="ARBA00023015"/>
    </source>
</evidence>
<dbReference type="InterPro" id="IPR036390">
    <property type="entry name" value="WH_DNA-bd_sf"/>
</dbReference>
<dbReference type="AlphaFoldDB" id="A0A2N0ZMF4"/>
<feature type="domain" description="HTH gntR-type" evidence="4">
    <location>
        <begin position="8"/>
        <end position="76"/>
    </location>
</feature>
<dbReference type="PROSITE" id="PS50949">
    <property type="entry name" value="HTH_GNTR"/>
    <property type="match status" value="1"/>
</dbReference>
<keyword evidence="2" id="KW-0238">DNA-binding</keyword>
<evidence type="ECO:0000259" key="4">
    <source>
        <dbReference type="PROSITE" id="PS50949"/>
    </source>
</evidence>
<name>A0A2N0ZMF4_9BACI</name>
<keyword evidence="1" id="KW-0805">Transcription regulation</keyword>
<evidence type="ECO:0000313" key="5">
    <source>
        <dbReference type="EMBL" id="PKG30685.1"/>
    </source>
</evidence>
<dbReference type="InterPro" id="IPR036388">
    <property type="entry name" value="WH-like_DNA-bd_sf"/>
</dbReference>
<evidence type="ECO:0000256" key="3">
    <source>
        <dbReference type="ARBA" id="ARBA00023163"/>
    </source>
</evidence>
<proteinExistence type="predicted"/>
<comment type="caution">
    <text evidence="5">The sequence shown here is derived from an EMBL/GenBank/DDBJ whole genome shotgun (WGS) entry which is preliminary data.</text>
</comment>
<dbReference type="PANTHER" id="PTHR43537:SF54">
    <property type="entry name" value="TRANSCRIPTIONAL REGULATOR, GNTR FAMILY"/>
    <property type="match status" value="1"/>
</dbReference>
<dbReference type="SMART" id="SM00345">
    <property type="entry name" value="HTH_GNTR"/>
    <property type="match status" value="1"/>
</dbReference>
<organism evidence="5 6">
    <name type="scientific">Cytobacillus horneckiae</name>
    <dbReference type="NCBI Taxonomy" id="549687"/>
    <lineage>
        <taxon>Bacteria</taxon>
        <taxon>Bacillati</taxon>
        <taxon>Bacillota</taxon>
        <taxon>Bacilli</taxon>
        <taxon>Bacillales</taxon>
        <taxon>Bacillaceae</taxon>
        <taxon>Cytobacillus</taxon>
    </lineage>
</organism>
<dbReference type="GO" id="GO:0003700">
    <property type="term" value="F:DNA-binding transcription factor activity"/>
    <property type="evidence" value="ECO:0007669"/>
    <property type="project" value="InterPro"/>
</dbReference>
<sequence length="207" mass="24381">MSAPESSTKVYIEIVKQLRNMIQVEGYQAGDKLPSERELSERLSVGRSSVREAFRALELLGLIETRRGEGTFIRDFRGHNLVQLLSTFILQDDRARTDIKETKYLIEWDCLWLAAKKVSEEELQSFRNWAESTVYTDDEFFYHIILLADNHLFMRMWTILKDYYNSLKFDQEPVAKADYIKLVDSLLSYNEQLIKDQYCKIRNLSSI</sequence>
<accession>A0A2N0ZMF4</accession>
<keyword evidence="6" id="KW-1185">Reference proteome</keyword>
<dbReference type="Gene3D" id="1.10.10.10">
    <property type="entry name" value="Winged helix-like DNA-binding domain superfamily/Winged helix DNA-binding domain"/>
    <property type="match status" value="1"/>
</dbReference>
<evidence type="ECO:0000256" key="2">
    <source>
        <dbReference type="ARBA" id="ARBA00023125"/>
    </source>
</evidence>
<reference evidence="5 6" key="1">
    <citation type="journal article" date="2010" name="Int. J. Syst. Evol. Microbiol.">
        <title>Bacillus horneckiae sp. nov., isolated from a spacecraft-assembly clean room.</title>
        <authorList>
            <person name="Vaishampayan P."/>
            <person name="Probst A."/>
            <person name="Krishnamurthi S."/>
            <person name="Ghosh S."/>
            <person name="Osman S."/>
            <person name="McDowall A."/>
            <person name="Ruckmani A."/>
            <person name="Mayilraj S."/>
            <person name="Venkateswaran K."/>
        </authorList>
    </citation>
    <scope>NUCLEOTIDE SEQUENCE [LARGE SCALE GENOMIC DNA]</scope>
    <source>
        <strain evidence="6">1PO1SC</strain>
    </source>
</reference>
<evidence type="ECO:0000313" key="6">
    <source>
        <dbReference type="Proteomes" id="UP000233343"/>
    </source>
</evidence>
<protein>
    <submittedName>
        <fullName evidence="5">FadR family transcriptional regulator</fullName>
    </submittedName>
</protein>
<dbReference type="PRINTS" id="PR00035">
    <property type="entry name" value="HTHGNTR"/>
</dbReference>
<dbReference type="CDD" id="cd07377">
    <property type="entry name" value="WHTH_GntR"/>
    <property type="match status" value="1"/>
</dbReference>
<dbReference type="RefSeq" id="WP_083957181.1">
    <property type="nucleotide sequence ID" value="NZ_JARMMB010000002.1"/>
</dbReference>